<evidence type="ECO:0000256" key="4">
    <source>
        <dbReference type="ARBA" id="ARBA00022692"/>
    </source>
</evidence>
<keyword evidence="3 8" id="KW-0813">Transport</keyword>
<dbReference type="Proteomes" id="UP000467700">
    <property type="component" value="Unassembled WGS sequence"/>
</dbReference>
<feature type="transmembrane region" description="Helical" evidence="9">
    <location>
        <begin position="229"/>
        <end position="252"/>
    </location>
</feature>
<dbReference type="Pfam" id="PF00083">
    <property type="entry name" value="Sugar_tr"/>
    <property type="match status" value="1"/>
</dbReference>
<dbReference type="OrthoDB" id="5290825at2759"/>
<dbReference type="GO" id="GO:0016020">
    <property type="term" value="C:membrane"/>
    <property type="evidence" value="ECO:0007669"/>
    <property type="project" value="UniProtKB-SubCell"/>
</dbReference>
<dbReference type="InterPro" id="IPR050814">
    <property type="entry name" value="Myo-inositol_Transporter"/>
</dbReference>
<feature type="transmembrane region" description="Helical" evidence="9">
    <location>
        <begin position="205"/>
        <end position="223"/>
    </location>
</feature>
<keyword evidence="6 9" id="KW-0472">Membrane</keyword>
<comment type="catalytic activity">
    <reaction evidence="7">
        <text>myo-inositol(out) + H(+)(out) = myo-inositol(in) + H(+)(in)</text>
        <dbReference type="Rhea" id="RHEA:60364"/>
        <dbReference type="ChEBI" id="CHEBI:15378"/>
        <dbReference type="ChEBI" id="CHEBI:17268"/>
    </reaction>
</comment>
<evidence type="ECO:0000256" key="8">
    <source>
        <dbReference type="RuleBase" id="RU003346"/>
    </source>
</evidence>
<dbReference type="FunFam" id="1.20.1250.20:FF:000474">
    <property type="entry name" value="Sugar transporter, putative"/>
    <property type="match status" value="1"/>
</dbReference>
<evidence type="ECO:0000313" key="11">
    <source>
        <dbReference type="EMBL" id="CAA7259234.1"/>
    </source>
</evidence>
<feature type="transmembrane region" description="Helical" evidence="9">
    <location>
        <begin position="152"/>
        <end position="174"/>
    </location>
</feature>
<dbReference type="EMBL" id="CACVBS010000013">
    <property type="protein sequence ID" value="CAA7259234.1"/>
    <property type="molecule type" value="Genomic_DNA"/>
</dbReference>
<dbReference type="GO" id="GO:0022857">
    <property type="term" value="F:transmembrane transporter activity"/>
    <property type="evidence" value="ECO:0007669"/>
    <property type="project" value="InterPro"/>
</dbReference>
<keyword evidence="5 9" id="KW-1133">Transmembrane helix</keyword>
<comment type="caution">
    <text evidence="11">The sequence shown here is derived from an EMBL/GenBank/DDBJ whole genome shotgun (WGS) entry which is preliminary data.</text>
</comment>
<dbReference type="PANTHER" id="PTHR48020">
    <property type="entry name" value="PROTON MYO-INOSITOL COTRANSPORTER"/>
    <property type="match status" value="1"/>
</dbReference>
<keyword evidence="12" id="KW-1185">Reference proteome</keyword>
<dbReference type="InterPro" id="IPR003663">
    <property type="entry name" value="Sugar/inositol_transpt"/>
</dbReference>
<dbReference type="PANTHER" id="PTHR48020:SF40">
    <property type="entry name" value="MAJOR FACILITATOR SUPERFAMILY (MFS) PROFILE DOMAIN-CONTAINING PROTEIN"/>
    <property type="match status" value="1"/>
</dbReference>
<dbReference type="PROSITE" id="PS50850">
    <property type="entry name" value="MFS"/>
    <property type="match status" value="1"/>
</dbReference>
<name>A0A8S0W1Z2_CYCAE</name>
<protein>
    <recommendedName>
        <fullName evidence="10">Major facilitator superfamily (MFS) profile domain-containing protein</fullName>
    </recommendedName>
</protein>
<dbReference type="Gene3D" id="1.20.1250.20">
    <property type="entry name" value="MFS general substrate transporter like domains"/>
    <property type="match status" value="1"/>
</dbReference>
<proteinExistence type="inferred from homology"/>
<dbReference type="GO" id="GO:0015798">
    <property type="term" value="P:myo-inositol transport"/>
    <property type="evidence" value="ECO:0007669"/>
    <property type="project" value="UniProtKB-ARBA"/>
</dbReference>
<dbReference type="PROSITE" id="PS00217">
    <property type="entry name" value="SUGAR_TRANSPORT_2"/>
    <property type="match status" value="1"/>
</dbReference>
<evidence type="ECO:0000256" key="1">
    <source>
        <dbReference type="ARBA" id="ARBA00004141"/>
    </source>
</evidence>
<dbReference type="NCBIfam" id="TIGR00879">
    <property type="entry name" value="SP"/>
    <property type="match status" value="1"/>
</dbReference>
<sequence length="573" mass="64274">MPVSKGREDSGKGSSQENEHTDLVNNANAKIQNPLHGIPHDRLLAQVNAFAKEYNMGDSLIHLQKGALVAQNPGNFESIMELSDDDREVLRRERTHKWSQPRDLYLTVVLCSVAAAVQGWDQTGSNGANLSFPAEFNIAFEDGGPNTNKNEWIVGVINAAPFISWALFACRLLLGIGVGTKACTVPVYAAENTPALIRGGLVMSWQMWTAFGIFLGFCANLALYRVGEIAWRLQLGSAFIPAIPLVVGVYFCPESPRWLMKKGRYPAAYRSFKRLRNSELQAARDLYYVHQQLMTEKDVIGGQSYISRFTELFTLPRVRRATLASFVVMIAQQMCGINIITFYSSTIFVYAGYSTLSAFFASFGFGLVNWVFAFPAVWTIDTFGRRNLLLFTFPNMARTLLAAGFCFYIPDGSKSKVPLIALFVFLFAVFYSPGEGPVPFTYSAEVFPITHREMGMSWAVATNFFWASVLSLTFPRLLSVFDPVGAFGFYAGLNMAAFIMIFFLVPETKQCTLEELDFVFAVPMYKHIRYQAKMFLPYFIKRWVLFRKGTTLEPLYSFDEVKSIAAFEKGVGH</sequence>
<feature type="transmembrane region" description="Helical" evidence="9">
    <location>
        <begin position="416"/>
        <end position="434"/>
    </location>
</feature>
<accession>A0A8S0W1Z2</accession>
<dbReference type="InterPro" id="IPR005829">
    <property type="entry name" value="Sugar_transporter_CS"/>
</dbReference>
<evidence type="ECO:0000256" key="6">
    <source>
        <dbReference type="ARBA" id="ARBA00023136"/>
    </source>
</evidence>
<dbReference type="PRINTS" id="PR00171">
    <property type="entry name" value="SUGRTRNSPORT"/>
</dbReference>
<evidence type="ECO:0000256" key="7">
    <source>
        <dbReference type="ARBA" id="ARBA00049119"/>
    </source>
</evidence>
<keyword evidence="4 9" id="KW-0812">Transmembrane</keyword>
<dbReference type="InterPro" id="IPR020846">
    <property type="entry name" value="MFS_dom"/>
</dbReference>
<dbReference type="InterPro" id="IPR036259">
    <property type="entry name" value="MFS_trans_sf"/>
</dbReference>
<feature type="transmembrane region" description="Helical" evidence="9">
    <location>
        <begin position="455"/>
        <end position="474"/>
    </location>
</feature>
<dbReference type="SUPFAM" id="SSF103473">
    <property type="entry name" value="MFS general substrate transporter"/>
    <property type="match status" value="1"/>
</dbReference>
<feature type="transmembrane region" description="Helical" evidence="9">
    <location>
        <begin position="356"/>
        <end position="376"/>
    </location>
</feature>
<evidence type="ECO:0000313" key="12">
    <source>
        <dbReference type="Proteomes" id="UP000467700"/>
    </source>
</evidence>
<evidence type="ECO:0000256" key="9">
    <source>
        <dbReference type="SAM" id="Phobius"/>
    </source>
</evidence>
<organism evidence="11 12">
    <name type="scientific">Cyclocybe aegerita</name>
    <name type="common">Black poplar mushroom</name>
    <name type="synonym">Agrocybe aegerita</name>
    <dbReference type="NCBI Taxonomy" id="1973307"/>
    <lineage>
        <taxon>Eukaryota</taxon>
        <taxon>Fungi</taxon>
        <taxon>Dikarya</taxon>
        <taxon>Basidiomycota</taxon>
        <taxon>Agaricomycotina</taxon>
        <taxon>Agaricomycetes</taxon>
        <taxon>Agaricomycetidae</taxon>
        <taxon>Agaricales</taxon>
        <taxon>Agaricineae</taxon>
        <taxon>Bolbitiaceae</taxon>
        <taxon>Cyclocybe</taxon>
    </lineage>
</organism>
<dbReference type="GO" id="GO:0015791">
    <property type="term" value="P:polyol transmembrane transport"/>
    <property type="evidence" value="ECO:0007669"/>
    <property type="project" value="UniProtKB-ARBA"/>
</dbReference>
<feature type="transmembrane region" description="Helical" evidence="9">
    <location>
        <begin position="486"/>
        <end position="505"/>
    </location>
</feature>
<dbReference type="InterPro" id="IPR005828">
    <property type="entry name" value="MFS_sugar_transport-like"/>
</dbReference>
<comment type="subcellular location">
    <subcellularLocation>
        <location evidence="1">Membrane</location>
        <topology evidence="1">Multi-pass membrane protein</topology>
    </subcellularLocation>
</comment>
<evidence type="ECO:0000256" key="5">
    <source>
        <dbReference type="ARBA" id="ARBA00022989"/>
    </source>
</evidence>
<feature type="transmembrane region" description="Helical" evidence="9">
    <location>
        <begin position="104"/>
        <end position="120"/>
    </location>
</feature>
<gene>
    <name evidence="11" type="ORF">AAE3_LOCUS1270</name>
</gene>
<comment type="similarity">
    <text evidence="2 8">Belongs to the major facilitator superfamily. Sugar transporter (TC 2.A.1.1) family.</text>
</comment>
<evidence type="ECO:0000259" key="10">
    <source>
        <dbReference type="PROSITE" id="PS50850"/>
    </source>
</evidence>
<feature type="transmembrane region" description="Helical" evidence="9">
    <location>
        <begin position="388"/>
        <end position="410"/>
    </location>
</feature>
<evidence type="ECO:0000256" key="2">
    <source>
        <dbReference type="ARBA" id="ARBA00010992"/>
    </source>
</evidence>
<reference evidence="11 12" key="1">
    <citation type="submission" date="2020-01" db="EMBL/GenBank/DDBJ databases">
        <authorList>
            <person name="Gupta K D."/>
        </authorList>
    </citation>
    <scope>NUCLEOTIDE SEQUENCE [LARGE SCALE GENOMIC DNA]</scope>
</reference>
<feature type="domain" description="Major facilitator superfamily (MFS) profile" evidence="10">
    <location>
        <begin position="1"/>
        <end position="509"/>
    </location>
</feature>
<dbReference type="AlphaFoldDB" id="A0A8S0W1Z2"/>
<feature type="transmembrane region" description="Helical" evidence="9">
    <location>
        <begin position="323"/>
        <end position="350"/>
    </location>
</feature>
<evidence type="ECO:0000256" key="3">
    <source>
        <dbReference type="ARBA" id="ARBA00022448"/>
    </source>
</evidence>